<name>A0AAJ0U1K4_9GAMM</name>
<protein>
    <recommendedName>
        <fullName evidence="6">Histidine kinase</fullName>
    </recommendedName>
</protein>
<dbReference type="SMART" id="SM01204">
    <property type="entry name" value="FIST_C"/>
    <property type="match status" value="1"/>
</dbReference>
<evidence type="ECO:0000259" key="3">
    <source>
        <dbReference type="SMART" id="SM01204"/>
    </source>
</evidence>
<evidence type="ECO:0000313" key="5">
    <source>
        <dbReference type="Proteomes" id="UP001296776"/>
    </source>
</evidence>
<sequence>MPGADGSAGPPDSVRKEPQLKGKTRNPALGIARHNEAALAARDAARQAKQQLAGAPIWALAFGGGRHEPESLLAGLREELGDIPIIGGSAVGLITRDGTTLTGFECGVLLFAEPFLLEGIATEGGLEDAFVTGERLGRSLQTISASGSTVLLLYDSIHSSEPVELHTGSHLVDGLLAGLDGDARQLIGCGTLGDMAMQHSTVFNGHEACQHSAVAVAMPSTLQCHVGITHGCFPASDFMTITAIEGARVLELDGQPALAVAAEHLGLSDEELAAVNPATLPLTLGEKQGDLFAPFSDLNYNNRLVVAADPDAGALILTEADFAVGARVQLMGIEPQRMIDSAQEQTERLLASLGGREPLFALYIDCAGRSMAYSGTEEDESAPVRRLIGERCPLLGFFSGVEIAPVANHPRPLDWTGVLAVFTAADD</sequence>
<dbReference type="PANTHER" id="PTHR40252">
    <property type="entry name" value="BLR0328 PROTEIN"/>
    <property type="match status" value="1"/>
</dbReference>
<dbReference type="InterPro" id="IPR019494">
    <property type="entry name" value="FIST_C"/>
</dbReference>
<comment type="caution">
    <text evidence="4">The sequence shown here is derived from an EMBL/GenBank/DDBJ whole genome shotgun (WGS) entry which is preliminary data.</text>
</comment>
<reference evidence="4" key="1">
    <citation type="submission" date="2017-08" db="EMBL/GenBank/DDBJ databases">
        <authorList>
            <person name="Imhoff J.F."/>
            <person name="Rahn T."/>
            <person name="Kuenzel S."/>
            <person name="Neulinger S.C."/>
        </authorList>
    </citation>
    <scope>NUCLEOTIDE SEQUENCE</scope>
    <source>
        <strain evidence="4">DSM 11080</strain>
    </source>
</reference>
<organism evidence="4 5">
    <name type="scientific">Halochromatium glycolicum</name>
    <dbReference type="NCBI Taxonomy" id="85075"/>
    <lineage>
        <taxon>Bacteria</taxon>
        <taxon>Pseudomonadati</taxon>
        <taxon>Pseudomonadota</taxon>
        <taxon>Gammaproteobacteria</taxon>
        <taxon>Chromatiales</taxon>
        <taxon>Chromatiaceae</taxon>
        <taxon>Halochromatium</taxon>
    </lineage>
</organism>
<dbReference type="Pfam" id="PF08495">
    <property type="entry name" value="FIST"/>
    <property type="match status" value="1"/>
</dbReference>
<evidence type="ECO:0000313" key="4">
    <source>
        <dbReference type="EMBL" id="MBK1703569.1"/>
    </source>
</evidence>
<dbReference type="SMART" id="SM00897">
    <property type="entry name" value="FIST"/>
    <property type="match status" value="1"/>
</dbReference>
<accession>A0AAJ0U1K4</accession>
<evidence type="ECO:0000259" key="2">
    <source>
        <dbReference type="SMART" id="SM00897"/>
    </source>
</evidence>
<dbReference type="PANTHER" id="PTHR40252:SF2">
    <property type="entry name" value="BLR0328 PROTEIN"/>
    <property type="match status" value="1"/>
</dbReference>
<proteinExistence type="predicted"/>
<evidence type="ECO:0008006" key="6">
    <source>
        <dbReference type="Google" id="ProtNLM"/>
    </source>
</evidence>
<dbReference type="Proteomes" id="UP001296776">
    <property type="component" value="Unassembled WGS sequence"/>
</dbReference>
<feature type="domain" description="FIST" evidence="2">
    <location>
        <begin position="55"/>
        <end position="256"/>
    </location>
</feature>
<reference evidence="4" key="2">
    <citation type="journal article" date="2020" name="Microorganisms">
        <title>Osmotic Adaptation and Compatible Solute Biosynthesis of Phototrophic Bacteria as Revealed from Genome Analyses.</title>
        <authorList>
            <person name="Imhoff J.F."/>
            <person name="Rahn T."/>
            <person name="Kunzel S."/>
            <person name="Keller A."/>
            <person name="Neulinger S.C."/>
        </authorList>
    </citation>
    <scope>NUCLEOTIDE SEQUENCE</scope>
    <source>
        <strain evidence="4">DSM 11080</strain>
    </source>
</reference>
<feature type="region of interest" description="Disordered" evidence="1">
    <location>
        <begin position="1"/>
        <end position="28"/>
    </location>
</feature>
<gene>
    <name evidence="4" type="ORF">CKO40_03110</name>
</gene>
<feature type="domain" description="FIST C-domain" evidence="3">
    <location>
        <begin position="257"/>
        <end position="406"/>
    </location>
</feature>
<dbReference type="EMBL" id="NRSJ01000003">
    <property type="protein sequence ID" value="MBK1703569.1"/>
    <property type="molecule type" value="Genomic_DNA"/>
</dbReference>
<keyword evidence="5" id="KW-1185">Reference proteome</keyword>
<dbReference type="InterPro" id="IPR013702">
    <property type="entry name" value="FIST_domain_N"/>
</dbReference>
<evidence type="ECO:0000256" key="1">
    <source>
        <dbReference type="SAM" id="MobiDB-lite"/>
    </source>
</evidence>
<dbReference type="Pfam" id="PF10442">
    <property type="entry name" value="FIST_C"/>
    <property type="match status" value="1"/>
</dbReference>
<dbReference type="AlphaFoldDB" id="A0AAJ0U1K4"/>